<name>A0AB34HS90_ESCRO</name>
<accession>A0AB34HS90</accession>
<dbReference type="Proteomes" id="UP001159641">
    <property type="component" value="Unassembled WGS sequence"/>
</dbReference>
<comment type="caution">
    <text evidence="1">The sequence shown here is derived from an EMBL/GenBank/DDBJ whole genome shotgun (WGS) entry which is preliminary data.</text>
</comment>
<evidence type="ECO:0000313" key="1">
    <source>
        <dbReference type="EMBL" id="KAJ8794304.1"/>
    </source>
</evidence>
<evidence type="ECO:0000313" key="2">
    <source>
        <dbReference type="Proteomes" id="UP001159641"/>
    </source>
</evidence>
<organism evidence="1 2">
    <name type="scientific">Eschrichtius robustus</name>
    <name type="common">California gray whale</name>
    <name type="synonym">Eschrichtius gibbosus</name>
    <dbReference type="NCBI Taxonomy" id="9764"/>
    <lineage>
        <taxon>Eukaryota</taxon>
        <taxon>Metazoa</taxon>
        <taxon>Chordata</taxon>
        <taxon>Craniata</taxon>
        <taxon>Vertebrata</taxon>
        <taxon>Euteleostomi</taxon>
        <taxon>Mammalia</taxon>
        <taxon>Eutheria</taxon>
        <taxon>Laurasiatheria</taxon>
        <taxon>Artiodactyla</taxon>
        <taxon>Whippomorpha</taxon>
        <taxon>Cetacea</taxon>
        <taxon>Mysticeti</taxon>
        <taxon>Eschrichtiidae</taxon>
        <taxon>Eschrichtius</taxon>
    </lineage>
</organism>
<protein>
    <recommendedName>
        <fullName evidence="3">Transmembrane protein</fullName>
    </recommendedName>
</protein>
<keyword evidence="2" id="KW-1185">Reference proteome</keyword>
<sequence>MPRSSRNPGDSCDPPENVVHVPREVRPRSPVVVSKLFCNSVSPSGKWGHHASRDAFLLPIHIIASGLTQGMLGCMSWITCLACFLRTQAHQVLFNTCRILGVFYALAVQSGNLAGPHLEWDGEAGEHISLSTQGSLFFCLIEMRPFALWFLEKKEEEIKGQSSLSKDSKEP</sequence>
<gene>
    <name evidence="1" type="ORF">J1605_003261</name>
</gene>
<evidence type="ECO:0008006" key="3">
    <source>
        <dbReference type="Google" id="ProtNLM"/>
    </source>
</evidence>
<dbReference type="EMBL" id="JAIQCJ010000860">
    <property type="protein sequence ID" value="KAJ8794304.1"/>
    <property type="molecule type" value="Genomic_DNA"/>
</dbReference>
<dbReference type="AlphaFoldDB" id="A0AB34HS90"/>
<reference evidence="1 2" key="1">
    <citation type="submission" date="2022-11" db="EMBL/GenBank/DDBJ databases">
        <title>Whole genome sequence of Eschrichtius robustus ER-17-0199.</title>
        <authorList>
            <person name="Bruniche-Olsen A."/>
            <person name="Black A.N."/>
            <person name="Fields C.J."/>
            <person name="Walden K."/>
            <person name="Dewoody J.A."/>
        </authorList>
    </citation>
    <scope>NUCLEOTIDE SEQUENCE [LARGE SCALE GENOMIC DNA]</scope>
    <source>
        <strain evidence="1">ER-17-0199</strain>
        <tissue evidence="1">Blubber</tissue>
    </source>
</reference>
<proteinExistence type="predicted"/>